<dbReference type="RefSeq" id="WP_282591290.1">
    <property type="nucleotide sequence ID" value="NZ_JAPAAF010000008.1"/>
</dbReference>
<feature type="domain" description="Gfo/Idh/MocA-like oxidoreductase C-terminal" evidence="2">
    <location>
        <begin position="140"/>
        <end position="227"/>
    </location>
</feature>
<dbReference type="Gene3D" id="3.30.360.10">
    <property type="entry name" value="Dihydrodipicolinate Reductase, domain 2"/>
    <property type="match status" value="1"/>
</dbReference>
<evidence type="ECO:0000313" key="3">
    <source>
        <dbReference type="EMBL" id="MCW0482685.1"/>
    </source>
</evidence>
<dbReference type="GO" id="GO:0000166">
    <property type="term" value="F:nucleotide binding"/>
    <property type="evidence" value="ECO:0007669"/>
    <property type="project" value="InterPro"/>
</dbReference>
<evidence type="ECO:0000313" key="4">
    <source>
        <dbReference type="Proteomes" id="UP001163821"/>
    </source>
</evidence>
<dbReference type="Pfam" id="PF02894">
    <property type="entry name" value="GFO_IDH_MocA_C"/>
    <property type="match status" value="1"/>
</dbReference>
<dbReference type="Gene3D" id="3.40.50.720">
    <property type="entry name" value="NAD(P)-binding Rossmann-like Domain"/>
    <property type="match status" value="1"/>
</dbReference>
<gene>
    <name evidence="3" type="ORF">N2K84_08100</name>
</gene>
<feature type="domain" description="Gfo/Idh/MocA-like oxidoreductase N-terminal" evidence="1">
    <location>
        <begin position="4"/>
        <end position="125"/>
    </location>
</feature>
<sequence length="313" mass="35481">MKDFALIGAAGHIARKHLRAIQETGNRLVAAVDPFDVMGRLDSFFPEAEFFLDCNSFERFVADRKKNNHPINYFSICSPNYLHAAHIQSALRHQAFAICEKPLVLYPEEIETIEKAEQESGCKVFNILQLRLHPAIAALREKVKSGPAGQVHDIDLTYITPRGKWYFKSWKGDVDKSGGIAANIGIHFFDMLTWIFGEVQRSTVHLRQPDKAAGLLELKTARVRWFLSIDFNDLPAEARQKGLHTYRSITMEGHEIEFSDGFSDLHTESYRQILSGQGFGLGEAAPCIRLAHQIRNTQVVGARGDYHPFFKQR</sequence>
<dbReference type="AlphaFoldDB" id="A0AA41Y6D5"/>
<dbReference type="Pfam" id="PF01408">
    <property type="entry name" value="GFO_IDH_MocA"/>
    <property type="match status" value="1"/>
</dbReference>
<evidence type="ECO:0000259" key="2">
    <source>
        <dbReference type="Pfam" id="PF02894"/>
    </source>
</evidence>
<dbReference type="InterPro" id="IPR004104">
    <property type="entry name" value="Gfo/Idh/MocA-like_OxRdtase_C"/>
</dbReference>
<proteinExistence type="predicted"/>
<dbReference type="InterPro" id="IPR036291">
    <property type="entry name" value="NAD(P)-bd_dom_sf"/>
</dbReference>
<comment type="caution">
    <text evidence="3">The sequence shown here is derived from an EMBL/GenBank/DDBJ whole genome shotgun (WGS) entry which is preliminary data.</text>
</comment>
<dbReference type="InterPro" id="IPR052515">
    <property type="entry name" value="Gfo/Idh/MocA_Oxidoreductase"/>
</dbReference>
<name>A0AA41Y6D5_9BACT</name>
<dbReference type="PANTHER" id="PTHR43249:SF1">
    <property type="entry name" value="D-GLUCOSIDE 3-DEHYDROGENASE"/>
    <property type="match status" value="1"/>
</dbReference>
<dbReference type="Proteomes" id="UP001163821">
    <property type="component" value="Unassembled WGS sequence"/>
</dbReference>
<dbReference type="PANTHER" id="PTHR43249">
    <property type="entry name" value="UDP-N-ACETYL-2-AMINO-2-DEOXY-D-GLUCURONATE OXIDASE"/>
    <property type="match status" value="1"/>
</dbReference>
<protein>
    <submittedName>
        <fullName evidence="3">Gfo/Idh/MocA family oxidoreductase</fullName>
    </submittedName>
</protein>
<evidence type="ECO:0000259" key="1">
    <source>
        <dbReference type="Pfam" id="PF01408"/>
    </source>
</evidence>
<dbReference type="EMBL" id="JAPAAF010000008">
    <property type="protein sequence ID" value="MCW0482685.1"/>
    <property type="molecule type" value="Genomic_DNA"/>
</dbReference>
<accession>A0AA41Y6D5</accession>
<keyword evidence="4" id="KW-1185">Reference proteome</keyword>
<organism evidence="3 4">
    <name type="scientific">Gaoshiqia sediminis</name>
    <dbReference type="NCBI Taxonomy" id="2986998"/>
    <lineage>
        <taxon>Bacteria</taxon>
        <taxon>Pseudomonadati</taxon>
        <taxon>Bacteroidota</taxon>
        <taxon>Bacteroidia</taxon>
        <taxon>Marinilabiliales</taxon>
        <taxon>Prolixibacteraceae</taxon>
        <taxon>Gaoshiqia</taxon>
    </lineage>
</organism>
<dbReference type="SUPFAM" id="SSF51735">
    <property type="entry name" value="NAD(P)-binding Rossmann-fold domains"/>
    <property type="match status" value="1"/>
</dbReference>
<dbReference type="InterPro" id="IPR000683">
    <property type="entry name" value="Gfo/Idh/MocA-like_OxRdtase_N"/>
</dbReference>
<reference evidence="3" key="1">
    <citation type="submission" date="2022-10" db="EMBL/GenBank/DDBJ databases">
        <title>Gaoshiqiia sediminis gen. nov., sp. nov., isolated from coastal sediment.</title>
        <authorList>
            <person name="Yu W.X."/>
            <person name="Mu D.S."/>
            <person name="Du J.Z."/>
            <person name="Liang Y.Q."/>
        </authorList>
    </citation>
    <scope>NUCLEOTIDE SEQUENCE</scope>
    <source>
        <strain evidence="3">A06</strain>
    </source>
</reference>